<keyword evidence="2" id="KW-1185">Reference proteome</keyword>
<organism evidence="1 2">
    <name type="scientific">Saprolegnia parasitica (strain CBS 223.65)</name>
    <dbReference type="NCBI Taxonomy" id="695850"/>
    <lineage>
        <taxon>Eukaryota</taxon>
        <taxon>Sar</taxon>
        <taxon>Stramenopiles</taxon>
        <taxon>Oomycota</taxon>
        <taxon>Saprolegniomycetes</taxon>
        <taxon>Saprolegniales</taxon>
        <taxon>Saprolegniaceae</taxon>
        <taxon>Saprolegnia</taxon>
    </lineage>
</organism>
<dbReference type="Proteomes" id="UP000030745">
    <property type="component" value="Unassembled WGS sequence"/>
</dbReference>
<dbReference type="GeneID" id="24124420"/>
<evidence type="ECO:0000313" key="1">
    <source>
        <dbReference type="EMBL" id="KDO33026.1"/>
    </source>
</evidence>
<dbReference type="EMBL" id="KK583193">
    <property type="protein sequence ID" value="KDO33026.1"/>
    <property type="molecule type" value="Genomic_DNA"/>
</dbReference>
<dbReference type="AlphaFoldDB" id="A0A067D2N5"/>
<protein>
    <submittedName>
        <fullName evidence="1">Uncharacterized protein</fullName>
    </submittedName>
</protein>
<name>A0A067D2N5_SAPPC</name>
<proteinExistence type="predicted"/>
<dbReference type="RefSeq" id="XP_012195798.1">
    <property type="nucleotide sequence ID" value="XM_012340408.1"/>
</dbReference>
<reference evidence="1 2" key="1">
    <citation type="journal article" date="2013" name="PLoS Genet.">
        <title>Distinctive expansion of potential virulence genes in the genome of the oomycete fish pathogen Saprolegnia parasitica.</title>
        <authorList>
            <person name="Jiang R.H."/>
            <person name="de Bruijn I."/>
            <person name="Haas B.J."/>
            <person name="Belmonte R."/>
            <person name="Lobach L."/>
            <person name="Christie J."/>
            <person name="van den Ackerveken G."/>
            <person name="Bottin A."/>
            <person name="Bulone V."/>
            <person name="Diaz-Moreno S.M."/>
            <person name="Dumas B."/>
            <person name="Fan L."/>
            <person name="Gaulin E."/>
            <person name="Govers F."/>
            <person name="Grenville-Briggs L.J."/>
            <person name="Horner N.R."/>
            <person name="Levin J.Z."/>
            <person name="Mammella M."/>
            <person name="Meijer H.J."/>
            <person name="Morris P."/>
            <person name="Nusbaum C."/>
            <person name="Oome S."/>
            <person name="Phillips A.J."/>
            <person name="van Rooyen D."/>
            <person name="Rzeszutek E."/>
            <person name="Saraiva M."/>
            <person name="Secombes C.J."/>
            <person name="Seidl M.F."/>
            <person name="Snel B."/>
            <person name="Stassen J.H."/>
            <person name="Sykes S."/>
            <person name="Tripathy S."/>
            <person name="van den Berg H."/>
            <person name="Vega-Arreguin J.C."/>
            <person name="Wawra S."/>
            <person name="Young S.K."/>
            <person name="Zeng Q."/>
            <person name="Dieguez-Uribeondo J."/>
            <person name="Russ C."/>
            <person name="Tyler B.M."/>
            <person name="van West P."/>
        </authorList>
    </citation>
    <scope>NUCLEOTIDE SEQUENCE [LARGE SCALE GENOMIC DNA]</scope>
    <source>
        <strain evidence="1 2">CBS 223.65</strain>
    </source>
</reference>
<dbReference type="VEuPathDB" id="FungiDB:SPRG_01842"/>
<dbReference type="KEGG" id="spar:SPRG_01842"/>
<gene>
    <name evidence="1" type="ORF">SPRG_01842</name>
</gene>
<evidence type="ECO:0000313" key="2">
    <source>
        <dbReference type="Proteomes" id="UP000030745"/>
    </source>
</evidence>
<accession>A0A067D2N5</accession>
<sequence>MRRIGTTRPIVRNVTIQHAERRDSLVSIQSTSSNGYSQSLFGRTKEVVIGSSVSSSVSSVSSIFGIGRQHDRDVLNDSFITSGHIAEEEDDEPWGQQRDSVVIMDDGHHVLMESHGDDDDDDNECSVLKI</sequence>